<accession>A0ABX8BQK7</accession>
<organism evidence="2 3">
    <name type="scientific">Nocardiopsis changdeensis</name>
    <dbReference type="NCBI Taxonomy" id="2831969"/>
    <lineage>
        <taxon>Bacteria</taxon>
        <taxon>Bacillati</taxon>
        <taxon>Actinomycetota</taxon>
        <taxon>Actinomycetes</taxon>
        <taxon>Streptosporangiales</taxon>
        <taxon>Nocardiopsidaceae</taxon>
        <taxon>Nocardiopsis</taxon>
    </lineage>
</organism>
<evidence type="ECO:0000256" key="1">
    <source>
        <dbReference type="SAM" id="MobiDB-lite"/>
    </source>
</evidence>
<feature type="region of interest" description="Disordered" evidence="1">
    <location>
        <begin position="363"/>
        <end position="382"/>
    </location>
</feature>
<evidence type="ECO:0000313" key="2">
    <source>
        <dbReference type="EMBL" id="QUX23121.1"/>
    </source>
</evidence>
<evidence type="ECO:0000313" key="3">
    <source>
        <dbReference type="Proteomes" id="UP000676079"/>
    </source>
</evidence>
<dbReference type="EMBL" id="CP074133">
    <property type="protein sequence ID" value="QUX23121.1"/>
    <property type="molecule type" value="Genomic_DNA"/>
</dbReference>
<gene>
    <name evidence="2" type="ORF">KGD84_01575</name>
</gene>
<dbReference type="InterPro" id="IPR000415">
    <property type="entry name" value="Nitroreductase-like"/>
</dbReference>
<name>A0ABX8BQK7_9ACTN</name>
<protein>
    <submittedName>
        <fullName evidence="2">Uncharacterized protein</fullName>
    </submittedName>
</protein>
<proteinExistence type="predicted"/>
<dbReference type="Gene3D" id="3.40.109.10">
    <property type="entry name" value="NADH Oxidase"/>
    <property type="match status" value="1"/>
</dbReference>
<keyword evidence="3" id="KW-1185">Reference proteome</keyword>
<sequence length="498" mass="50248">MGATRRDVPGPAPVPVTAAQEARALAAFHAQSHDKDVEPVRTLFFGRTLGDPALRTAAGAPLPEPARGALAALRAADAAGPAIGGGWSPGARLAAACAEAVRVRRVSPADRYPVHRAYPSPRGLFGADVFLLPAGGGGWCLRMDPRTCALHPWAGSPVPDDLEAALAGARVAVAVDHRRYPPEYGRLRPSLALLEGGHLAATLGLALTRAGLAPRTLFAPAGVPVPEGFVPCALLTTEPGAEAGGTTGAADDAAAVPEARPAAGPAGAAGAVEVGAGALARVAAVAARAAAGTGLRDWLDARTSGVSTANLVTSAYVSPEDGAGVTAALAAALAAAVPAAPAGTLRLDRVVLAGDRVDDRVAAELYPGGGTGPDRPVPRTGDTNASSSLGYTLSADFGPWARAFGDRAQTALHPLLGWITQWGCLAAAGSGLCARPMRNYTESEWAAVLGLGPDTTPAYQLWVRAERGAYLDLPVDAVLPDPSPPTTLNGSATRALLL</sequence>
<reference evidence="2 3" key="1">
    <citation type="submission" date="2021-05" db="EMBL/GenBank/DDBJ databases">
        <title>Direct Submission.</title>
        <authorList>
            <person name="Li K."/>
            <person name="Gao J."/>
        </authorList>
    </citation>
    <scope>NUCLEOTIDE SEQUENCE [LARGE SCALE GENOMIC DNA]</scope>
    <source>
        <strain evidence="2 3">Mg02</strain>
    </source>
</reference>
<dbReference type="Proteomes" id="UP000676079">
    <property type="component" value="Chromosome"/>
</dbReference>